<dbReference type="EMBL" id="LBFC01000022">
    <property type="protein sequence ID" value="ONN26742.1"/>
    <property type="molecule type" value="Genomic_DNA"/>
</dbReference>
<evidence type="ECO:0000313" key="1">
    <source>
        <dbReference type="EMBL" id="ONN26742.1"/>
    </source>
</evidence>
<name>A0ABX3IJP5_9BACT</name>
<dbReference type="Gene3D" id="2.60.450.10">
    <property type="entry name" value="Lipopolysaccharide (LPS) transport protein A like domain"/>
    <property type="match status" value="1"/>
</dbReference>
<keyword evidence="2" id="KW-1185">Reference proteome</keyword>
<sequence>MKKIAIFFFLIVSLIFFTKTIHVSSDYIEPTDNLIKYKGSILLRIDEDNLKLLTQKMAIKKINNKWSTLVAENNVKIEFENGIIEGTNLNYNVETQVGTLKDASLTIHDSKSTETISIKCENLEFNLKEKDFRGTGKNDKIFISKGSIVAKAFKFYYNRTKGEITLEENVDLKDNKKKIKLLAKKVVIFTETNNMKGEDVKIEILVE</sequence>
<reference evidence="1 2" key="1">
    <citation type="submission" date="2015-06" db="EMBL/GenBank/DDBJ databases">
        <title>Genome sequencing of Thermotogales isolates from hydrothermal vents.</title>
        <authorList>
            <person name="Haverkamp T.H."/>
            <person name="Kublanov I.V."/>
            <person name="Nesbo C.L."/>
        </authorList>
    </citation>
    <scope>NUCLEOTIDE SEQUENCE [LARGE SCALE GENOMIC DNA]</scope>
    <source>
        <strain evidence="2">ik275mar</strain>
    </source>
</reference>
<dbReference type="RefSeq" id="WP_077198619.1">
    <property type="nucleotide sequence ID" value="NZ_LBFC01000022.1"/>
</dbReference>
<evidence type="ECO:0000313" key="2">
    <source>
        <dbReference type="Proteomes" id="UP000242616"/>
    </source>
</evidence>
<dbReference type="Proteomes" id="UP000242616">
    <property type="component" value="Unassembled WGS sequence"/>
</dbReference>
<organism evidence="1 2">
    <name type="scientific">Thermosipho affectus</name>
    <dbReference type="NCBI Taxonomy" id="660294"/>
    <lineage>
        <taxon>Bacteria</taxon>
        <taxon>Thermotogati</taxon>
        <taxon>Thermotogota</taxon>
        <taxon>Thermotogae</taxon>
        <taxon>Thermotogales</taxon>
        <taxon>Fervidobacteriaceae</taxon>
        <taxon>Thermosipho</taxon>
    </lineage>
</organism>
<gene>
    <name evidence="1" type="ORF">XJ44_07690</name>
</gene>
<protein>
    <recommendedName>
        <fullName evidence="3">Organic solvent tolerance-like N-terminal domain-containing protein</fullName>
    </recommendedName>
</protein>
<accession>A0ABX3IJP5</accession>
<proteinExistence type="predicted"/>
<evidence type="ECO:0008006" key="3">
    <source>
        <dbReference type="Google" id="ProtNLM"/>
    </source>
</evidence>
<comment type="caution">
    <text evidence="1">The sequence shown here is derived from an EMBL/GenBank/DDBJ whole genome shotgun (WGS) entry which is preliminary data.</text>
</comment>